<feature type="region of interest" description="Disordered" evidence="1">
    <location>
        <begin position="35"/>
        <end position="55"/>
    </location>
</feature>
<dbReference type="EMBL" id="GBRH01185365">
    <property type="protein sequence ID" value="JAE12531.1"/>
    <property type="molecule type" value="Transcribed_RNA"/>
</dbReference>
<name>A0A0A9FQE9_ARUDO</name>
<sequence>MWRGGRPCRRRPARRRRWRSVWRRRRRLQMRRGIWRGSSVPPRPPCPCSTCPRQA</sequence>
<reference evidence="2" key="1">
    <citation type="submission" date="2014-09" db="EMBL/GenBank/DDBJ databases">
        <authorList>
            <person name="Magalhaes I.L.F."/>
            <person name="Oliveira U."/>
            <person name="Santos F.R."/>
            <person name="Vidigal T.H.D.A."/>
            <person name="Brescovit A.D."/>
            <person name="Santos A.J."/>
        </authorList>
    </citation>
    <scope>NUCLEOTIDE SEQUENCE</scope>
    <source>
        <tissue evidence="2">Shoot tissue taken approximately 20 cm above the soil surface</tissue>
    </source>
</reference>
<evidence type="ECO:0000256" key="1">
    <source>
        <dbReference type="SAM" id="MobiDB-lite"/>
    </source>
</evidence>
<evidence type="ECO:0000313" key="2">
    <source>
        <dbReference type="EMBL" id="JAE12531.1"/>
    </source>
</evidence>
<proteinExistence type="predicted"/>
<organism evidence="2">
    <name type="scientific">Arundo donax</name>
    <name type="common">Giant reed</name>
    <name type="synonym">Donax arundinaceus</name>
    <dbReference type="NCBI Taxonomy" id="35708"/>
    <lineage>
        <taxon>Eukaryota</taxon>
        <taxon>Viridiplantae</taxon>
        <taxon>Streptophyta</taxon>
        <taxon>Embryophyta</taxon>
        <taxon>Tracheophyta</taxon>
        <taxon>Spermatophyta</taxon>
        <taxon>Magnoliopsida</taxon>
        <taxon>Liliopsida</taxon>
        <taxon>Poales</taxon>
        <taxon>Poaceae</taxon>
        <taxon>PACMAD clade</taxon>
        <taxon>Arundinoideae</taxon>
        <taxon>Arundineae</taxon>
        <taxon>Arundo</taxon>
    </lineage>
</organism>
<dbReference type="AlphaFoldDB" id="A0A0A9FQE9"/>
<reference evidence="2" key="2">
    <citation type="journal article" date="2015" name="Data Brief">
        <title>Shoot transcriptome of the giant reed, Arundo donax.</title>
        <authorList>
            <person name="Barrero R.A."/>
            <person name="Guerrero F.D."/>
            <person name="Moolhuijzen P."/>
            <person name="Goolsby J.A."/>
            <person name="Tidwell J."/>
            <person name="Bellgard S.E."/>
            <person name="Bellgard M.I."/>
        </authorList>
    </citation>
    <scope>NUCLEOTIDE SEQUENCE</scope>
    <source>
        <tissue evidence="2">Shoot tissue taken approximately 20 cm above the soil surface</tissue>
    </source>
</reference>
<accession>A0A0A9FQE9</accession>
<protein>
    <submittedName>
        <fullName evidence="2">Uncharacterized protein</fullName>
    </submittedName>
</protein>